<reference evidence="2 3" key="1">
    <citation type="submission" date="2018-03" db="EMBL/GenBank/DDBJ databases">
        <title>Genomic Encyclopedia of Archaeal and Bacterial Type Strains, Phase II (KMG-II): from individual species to whole genera.</title>
        <authorList>
            <person name="Goeker M."/>
        </authorList>
    </citation>
    <scope>NUCLEOTIDE SEQUENCE [LARGE SCALE GENOMIC DNA]</scope>
    <source>
        <strain evidence="2 3">DSM 45348</strain>
    </source>
</reference>
<dbReference type="AlphaFoldDB" id="A0A2T0SIS3"/>
<evidence type="ECO:0000259" key="1">
    <source>
        <dbReference type="Pfam" id="PF13399"/>
    </source>
</evidence>
<sequence>MTFTRARALILVGVLAVAAIVVVLVAVVRDSQAGASASGCPEGAPVAHLKLPKGPKEVTVKVLNGTKTPGRAKDISAEFANREFKVQKSAENKKRFDGVAVLRYGPEAVGAAQLVQAYFLGEGTRAYEPKRKGAVVDVVIGARFRQLGTTTEVKQSLGLLGEATLPPGACEAKA</sequence>
<feature type="domain" description="LytR/CpsA/Psr regulator C-terminal" evidence="1">
    <location>
        <begin position="57"/>
        <end position="144"/>
    </location>
</feature>
<proteinExistence type="predicted"/>
<name>A0A2T0SIS3_9ACTN</name>
<dbReference type="OrthoDB" id="5189665at2"/>
<organism evidence="2 3">
    <name type="scientific">Pseudosporangium ferrugineum</name>
    <dbReference type="NCBI Taxonomy" id="439699"/>
    <lineage>
        <taxon>Bacteria</taxon>
        <taxon>Bacillati</taxon>
        <taxon>Actinomycetota</taxon>
        <taxon>Actinomycetes</taxon>
        <taxon>Micromonosporales</taxon>
        <taxon>Micromonosporaceae</taxon>
        <taxon>Pseudosporangium</taxon>
    </lineage>
</organism>
<evidence type="ECO:0000313" key="3">
    <source>
        <dbReference type="Proteomes" id="UP000239209"/>
    </source>
</evidence>
<dbReference type="EMBL" id="PVZG01000001">
    <property type="protein sequence ID" value="PRY33315.1"/>
    <property type="molecule type" value="Genomic_DNA"/>
</dbReference>
<accession>A0A2T0SIS3</accession>
<dbReference type="Proteomes" id="UP000239209">
    <property type="component" value="Unassembled WGS sequence"/>
</dbReference>
<gene>
    <name evidence="2" type="ORF">CLV70_101477</name>
</gene>
<evidence type="ECO:0000313" key="2">
    <source>
        <dbReference type="EMBL" id="PRY33315.1"/>
    </source>
</evidence>
<comment type="caution">
    <text evidence="2">The sequence shown here is derived from an EMBL/GenBank/DDBJ whole genome shotgun (WGS) entry which is preliminary data.</text>
</comment>
<dbReference type="InterPro" id="IPR027381">
    <property type="entry name" value="LytR/CpsA/Psr_C"/>
</dbReference>
<dbReference type="RefSeq" id="WP_106124626.1">
    <property type="nucleotide sequence ID" value="NZ_PVZG01000001.1"/>
</dbReference>
<protein>
    <submittedName>
        <fullName evidence="2">LytR cell envelope-related transcriptional attenuator</fullName>
    </submittedName>
</protein>
<keyword evidence="3" id="KW-1185">Reference proteome</keyword>
<dbReference type="Pfam" id="PF13399">
    <property type="entry name" value="LytR_C"/>
    <property type="match status" value="1"/>
</dbReference>
<dbReference type="Gene3D" id="3.30.70.2390">
    <property type="match status" value="1"/>
</dbReference>